<evidence type="ECO:0000256" key="1">
    <source>
        <dbReference type="SAM" id="Phobius"/>
    </source>
</evidence>
<proteinExistence type="predicted"/>
<dbReference type="EMBL" id="JAMZMM010000458">
    <property type="protein sequence ID" value="MCP2732022.1"/>
    <property type="molecule type" value="Genomic_DNA"/>
</dbReference>
<dbReference type="PROSITE" id="PS51257">
    <property type="entry name" value="PROKAR_LIPOPROTEIN"/>
    <property type="match status" value="1"/>
</dbReference>
<protein>
    <submittedName>
        <fullName evidence="2">DUF3153 domain-containing protein</fullName>
    </submittedName>
</protein>
<dbReference type="InterPro" id="IPR021499">
    <property type="entry name" value="DUF3153"/>
</dbReference>
<evidence type="ECO:0000313" key="3">
    <source>
        <dbReference type="Proteomes" id="UP001204953"/>
    </source>
</evidence>
<dbReference type="Proteomes" id="UP001204953">
    <property type="component" value="Unassembled WGS sequence"/>
</dbReference>
<dbReference type="Pfam" id="PF11353">
    <property type="entry name" value="DUF3153"/>
    <property type="match status" value="1"/>
</dbReference>
<dbReference type="AlphaFoldDB" id="A0AAE3H0H5"/>
<keyword evidence="1" id="KW-1133">Transmembrane helix</keyword>
<accession>A0AAE3H0H5</accession>
<dbReference type="RefSeq" id="WP_254014750.1">
    <property type="nucleotide sequence ID" value="NZ_JAMZMM010000458.1"/>
</dbReference>
<gene>
    <name evidence="2" type="ORF">NJ959_26680</name>
</gene>
<reference evidence="2" key="1">
    <citation type="submission" date="2022-06" db="EMBL/GenBank/DDBJ databases">
        <title>New cyanobacteria of genus Symplocastrum in benthos of Lake Baikal.</title>
        <authorList>
            <person name="Sorokovikova E."/>
            <person name="Tikhonova I."/>
            <person name="Krasnopeev A."/>
            <person name="Evseev P."/>
            <person name="Gladkikh A."/>
            <person name="Belykh O."/>
        </authorList>
    </citation>
    <scope>NUCLEOTIDE SEQUENCE</scope>
    <source>
        <strain evidence="2">BBK-W-15</strain>
    </source>
</reference>
<keyword evidence="3" id="KW-1185">Reference proteome</keyword>
<name>A0AAE3H0H5_9CYAN</name>
<sequence length="278" mass="30501">MKLAVVNISLLIRRTLRRVRVLWVVLLASLLLSGCVKYDMAVSFNHENSGAIVQKIELGEQIASFSKEQVTEWFKSIEKRAKQLQGNAKRISGETILVTIPFSGGPELLAKYDQFFNSGTEEKSPSTTGDTGDLPTIDSKLNLKQLNFFVVQRNQLSYELDLRSLAIMSSDGNAIISPSSLLDLQFSLQTPWGAKLAPAGINTVTAQIDDNGRKLLWNLDPGELNHLEVIFWVPSPVGIGTIAIIAIVLAGYYLKYQSFPGTGSDIDVISSETLEAEA</sequence>
<keyword evidence="1" id="KW-0812">Transmembrane</keyword>
<comment type="caution">
    <text evidence="2">The sequence shown here is derived from an EMBL/GenBank/DDBJ whole genome shotgun (WGS) entry which is preliminary data.</text>
</comment>
<feature type="transmembrane region" description="Helical" evidence="1">
    <location>
        <begin position="229"/>
        <end position="254"/>
    </location>
</feature>
<keyword evidence="1" id="KW-0472">Membrane</keyword>
<organism evidence="2 3">
    <name type="scientific">Limnofasciculus baicalensis BBK-W-15</name>
    <dbReference type="NCBI Taxonomy" id="2699891"/>
    <lineage>
        <taxon>Bacteria</taxon>
        <taxon>Bacillati</taxon>
        <taxon>Cyanobacteriota</taxon>
        <taxon>Cyanophyceae</taxon>
        <taxon>Coleofasciculales</taxon>
        <taxon>Coleofasciculaceae</taxon>
        <taxon>Limnofasciculus</taxon>
        <taxon>Limnofasciculus baicalensis</taxon>
    </lineage>
</organism>
<evidence type="ECO:0000313" key="2">
    <source>
        <dbReference type="EMBL" id="MCP2732022.1"/>
    </source>
</evidence>